<organism evidence="4 5">
    <name type="scientific">Brachionus plicatilis</name>
    <name type="common">Marine rotifer</name>
    <name type="synonym">Brachionus muelleri</name>
    <dbReference type="NCBI Taxonomy" id="10195"/>
    <lineage>
        <taxon>Eukaryota</taxon>
        <taxon>Metazoa</taxon>
        <taxon>Spiralia</taxon>
        <taxon>Gnathifera</taxon>
        <taxon>Rotifera</taxon>
        <taxon>Eurotatoria</taxon>
        <taxon>Monogononta</taxon>
        <taxon>Pseudotrocha</taxon>
        <taxon>Ploima</taxon>
        <taxon>Brachionidae</taxon>
        <taxon>Brachionus</taxon>
    </lineage>
</organism>
<feature type="region of interest" description="Disordered" evidence="2">
    <location>
        <begin position="223"/>
        <end position="254"/>
    </location>
</feature>
<evidence type="ECO:0000313" key="5">
    <source>
        <dbReference type="Proteomes" id="UP000276133"/>
    </source>
</evidence>
<comment type="caution">
    <text evidence="4">The sequence shown here is derived from an EMBL/GenBank/DDBJ whole genome shotgun (WGS) entry which is preliminary data.</text>
</comment>
<sequence length="631" mass="73540">MMNESTKDEIEEKNDTEVKKNDTVFCIPQVPVELPVKSSNQKVQSQVPTLQYTKPEWSGIPPPCQAENALNEEGYCDHYFLEVIKNGTVIEKISLSKEFISFGRLDLCDVLCEHPTLSRYHAILQYSNGDNPQYPHGFYLYDLNSTHGTYVNKTKVMANQFTPVKLESIIKFGQSTRLYILHGPKPKFSSDDLNINLTHEQMKKIKEKYDRISLKLKIRKEVEEEEKEETRKKEDSFDWGMKEGGQESDEESNAQNPFAIDQVEESFFASDPKKALKNFFDREGEELEYEVEDDGPGKYKCRIRLPIHNNYGEAIYAECGHDGRKKDCLTMCALEACRILNSQGVLRQSREEIEKRKRQKDWETNDFYDSDEDTYLDRTGDIERKRLKRMAQAGKAEDAPNTETKNQVHTFDSLKENINSLLTEQSDLEAKLDKCKNVVKAISDDDVDSYIQSLKQGSQLDTVTRARHRKRVVEIKNEIIKKEKLLNVAKPIGFDYTEWKNEIVDKIKKSSELREEKIVREKVINVVVKENSRKEDEVKSFEERKKNEVTIQDEAEIKPEKKKIENVANEENFEEEKHESVVKPKKHKIEKPKEDNFVSPYETFHKDYEMWMPPENQTGDGKTKLNEKFGY</sequence>
<feature type="domain" description="FHA" evidence="3">
    <location>
        <begin position="100"/>
        <end position="156"/>
    </location>
</feature>
<accession>A0A3M7QVR3</accession>
<evidence type="ECO:0000259" key="3">
    <source>
        <dbReference type="PROSITE" id="PS50006"/>
    </source>
</evidence>
<name>A0A3M7QVR3_BRAPC</name>
<evidence type="ECO:0000313" key="4">
    <source>
        <dbReference type="EMBL" id="RNA15432.1"/>
    </source>
</evidence>
<dbReference type="InterPro" id="IPR050923">
    <property type="entry name" value="Cell_Proc_Reg/RNA_Proc"/>
</dbReference>
<feature type="compositionally biased region" description="Basic and acidic residues" evidence="2">
    <location>
        <begin position="621"/>
        <end position="631"/>
    </location>
</feature>
<dbReference type="OrthoDB" id="433755at2759"/>
<evidence type="ECO:0000256" key="2">
    <source>
        <dbReference type="SAM" id="MobiDB-lite"/>
    </source>
</evidence>
<dbReference type="EMBL" id="REGN01004948">
    <property type="protein sequence ID" value="RNA15432.1"/>
    <property type="molecule type" value="Genomic_DNA"/>
</dbReference>
<feature type="region of interest" description="Disordered" evidence="2">
    <location>
        <begin position="612"/>
        <end position="631"/>
    </location>
</feature>
<dbReference type="Proteomes" id="UP000276133">
    <property type="component" value="Unassembled WGS sequence"/>
</dbReference>
<dbReference type="SMART" id="SM00240">
    <property type="entry name" value="FHA"/>
    <property type="match status" value="1"/>
</dbReference>
<dbReference type="SUPFAM" id="SSF49879">
    <property type="entry name" value="SMAD/FHA domain"/>
    <property type="match status" value="1"/>
</dbReference>
<dbReference type="InterPro" id="IPR008984">
    <property type="entry name" value="SMAD_FHA_dom_sf"/>
</dbReference>
<evidence type="ECO:0000256" key="1">
    <source>
        <dbReference type="SAM" id="Coils"/>
    </source>
</evidence>
<dbReference type="Gene3D" id="2.60.200.20">
    <property type="match status" value="1"/>
</dbReference>
<feature type="region of interest" description="Disordered" evidence="2">
    <location>
        <begin position="568"/>
        <end position="594"/>
    </location>
</feature>
<dbReference type="STRING" id="10195.A0A3M7QVR3"/>
<feature type="coiled-coil region" evidence="1">
    <location>
        <begin position="411"/>
        <end position="438"/>
    </location>
</feature>
<dbReference type="AlphaFoldDB" id="A0A3M7QVR3"/>
<dbReference type="PROSITE" id="PS50006">
    <property type="entry name" value="FHA_DOMAIN"/>
    <property type="match status" value="1"/>
</dbReference>
<feature type="compositionally biased region" description="Basic and acidic residues" evidence="2">
    <location>
        <begin position="228"/>
        <end position="245"/>
    </location>
</feature>
<keyword evidence="1" id="KW-0175">Coiled coil</keyword>
<dbReference type="CDD" id="cd22677">
    <property type="entry name" value="FHA_Kanadaptin"/>
    <property type="match status" value="1"/>
</dbReference>
<keyword evidence="5" id="KW-1185">Reference proteome</keyword>
<gene>
    <name evidence="4" type="ORF">BpHYR1_047071</name>
</gene>
<proteinExistence type="predicted"/>
<dbReference type="Pfam" id="PF00498">
    <property type="entry name" value="FHA"/>
    <property type="match status" value="1"/>
</dbReference>
<dbReference type="InterPro" id="IPR000253">
    <property type="entry name" value="FHA_dom"/>
</dbReference>
<protein>
    <submittedName>
        <fullName evidence="4">Kanadaptin</fullName>
    </submittedName>
</protein>
<reference evidence="4 5" key="1">
    <citation type="journal article" date="2018" name="Sci. Rep.">
        <title>Genomic signatures of local adaptation to the degree of environmental predictability in rotifers.</title>
        <authorList>
            <person name="Franch-Gras L."/>
            <person name="Hahn C."/>
            <person name="Garcia-Roger E.M."/>
            <person name="Carmona M.J."/>
            <person name="Serra M."/>
            <person name="Gomez A."/>
        </authorList>
    </citation>
    <scope>NUCLEOTIDE SEQUENCE [LARGE SCALE GENOMIC DNA]</scope>
    <source>
        <strain evidence="4">HYR1</strain>
    </source>
</reference>
<dbReference type="PANTHER" id="PTHR23308">
    <property type="entry name" value="NUCLEAR INHIBITOR OF PROTEIN PHOSPHATASE-1"/>
    <property type="match status" value="1"/>
</dbReference>